<comment type="caution">
    <text evidence="1">The sequence shown here is derived from an EMBL/GenBank/DDBJ whole genome shotgun (WGS) entry which is preliminary data.</text>
</comment>
<gene>
    <name evidence="1" type="ORF">J5X75_20630</name>
</gene>
<dbReference type="RefSeq" id="WP_208469051.1">
    <property type="nucleotide sequence ID" value="NZ_JAGFNS010000013.1"/>
</dbReference>
<evidence type="ECO:0000313" key="2">
    <source>
        <dbReference type="Proteomes" id="UP000679690"/>
    </source>
</evidence>
<reference evidence="1 2" key="1">
    <citation type="submission" date="2021-03" db="EMBL/GenBank/DDBJ databases">
        <title>Actinoplanes flavus sp. nov., a novel actinomycete isolated from Coconut Palm rhizosphere soil.</title>
        <authorList>
            <person name="Luo X."/>
        </authorList>
    </citation>
    <scope>NUCLEOTIDE SEQUENCE [LARGE SCALE GENOMIC DNA]</scope>
    <source>
        <strain evidence="1 2">NEAU-H7</strain>
    </source>
</reference>
<sequence length="95" mass="9836">MDSDFEVDAWGLRRAAATVEEVGARVTGAAGSVPAAAPAPRWATSSAAELAADATERLLRQLGAEVSGAAGHVEAAATAYEDADHRAADRFRRSR</sequence>
<evidence type="ECO:0000313" key="1">
    <source>
        <dbReference type="EMBL" id="MBO3739917.1"/>
    </source>
</evidence>
<name>A0ABS3UMB9_9ACTN</name>
<organism evidence="1 2">
    <name type="scientific">Actinoplanes flavus</name>
    <dbReference type="NCBI Taxonomy" id="2820290"/>
    <lineage>
        <taxon>Bacteria</taxon>
        <taxon>Bacillati</taxon>
        <taxon>Actinomycetota</taxon>
        <taxon>Actinomycetes</taxon>
        <taxon>Micromonosporales</taxon>
        <taxon>Micromonosporaceae</taxon>
        <taxon>Actinoplanes</taxon>
    </lineage>
</organism>
<keyword evidence="2" id="KW-1185">Reference proteome</keyword>
<protein>
    <recommendedName>
        <fullName evidence="3">Excreted virulence factor EspC, type VII ESX diderm</fullName>
    </recommendedName>
</protein>
<evidence type="ECO:0008006" key="3">
    <source>
        <dbReference type="Google" id="ProtNLM"/>
    </source>
</evidence>
<dbReference type="EMBL" id="JAGFNS010000013">
    <property type="protein sequence ID" value="MBO3739917.1"/>
    <property type="molecule type" value="Genomic_DNA"/>
</dbReference>
<accession>A0ABS3UMB9</accession>
<dbReference type="Proteomes" id="UP000679690">
    <property type="component" value="Unassembled WGS sequence"/>
</dbReference>
<proteinExistence type="predicted"/>